<dbReference type="Pfam" id="PF02441">
    <property type="entry name" value="Flavoprotein"/>
    <property type="match status" value="1"/>
</dbReference>
<dbReference type="UniPathway" id="UPA00241">
    <property type="reaction ID" value="UER00353"/>
</dbReference>
<dbReference type="Proteomes" id="UP000595564">
    <property type="component" value="Chromosome"/>
</dbReference>
<name>A0A7R6PN84_9BACT</name>
<keyword evidence="2 3" id="KW-0456">Lyase</keyword>
<dbReference type="GO" id="GO:0004632">
    <property type="term" value="F:phosphopantothenate--cysteine ligase activity"/>
    <property type="evidence" value="ECO:0007669"/>
    <property type="project" value="UniProtKB-UniRule"/>
</dbReference>
<sequence length="422" mass="46768">MKLIDYQAGILIGVSSGIACYKSIEVIRELQKRGYKNIETVLTKNTVNFLSPNLFEAITGNKPYIDVFEEGRLLSHIKAVEDKKVFAIVPATANIIGKLANGIADDFLTTCYLAFKGKTLIFPSMNVNMLEHPVTERNLLRLQQDGCFVVEPDSGYLACGYSGKGRLPSIEIIADYIELFANLKGKSIFNQPVQIKMFENEEPAPEPIDPLAGKKVLITSGGTVEPIDSVRVITNRSSGTMGRQLAKVFSILGADVTVITGNHSVRYPVYAKVVEVKTVEEMYREVAIRFEESDIVVMAAAISDFKVKNYSSNKIKKKQSLTLELEKTIDILETLGKTKKHQILVGFAAETNDLLENAKDKLKRKNADLIVANKVGENSGFGDRKLDGYFVFKDGRAEEFSLTKTETAEKIGEIVIKEFFNG</sequence>
<dbReference type="HAMAP" id="MF_02225">
    <property type="entry name" value="CoaBC"/>
    <property type="match status" value="1"/>
</dbReference>
<dbReference type="SUPFAM" id="SSF52507">
    <property type="entry name" value="Homo-oligomeric flavin-containing Cys decarboxylases, HFCD"/>
    <property type="match status" value="1"/>
</dbReference>
<comment type="cofactor">
    <cofactor evidence="3">
        <name>FMN</name>
        <dbReference type="ChEBI" id="CHEBI:58210"/>
    </cofactor>
    <text evidence="3">Binds 1 FMN per subunit.</text>
</comment>
<feature type="region of interest" description="Phosphopantothenate--cysteine ligase" evidence="3">
    <location>
        <begin position="216"/>
        <end position="422"/>
    </location>
</feature>
<comment type="function">
    <text evidence="3">Catalyzes two sequential steps in the biosynthesis of coenzyme A. In the first step cysteine is conjugated to 4'-phosphopantothenate to form 4-phosphopantothenoylcysteine. In the second step the latter compound is decarboxylated to form 4'-phosphopantotheine.</text>
</comment>
<comment type="catalytic activity">
    <reaction evidence="3">
        <text>N-[(R)-4-phosphopantothenoyl]-L-cysteine + H(+) = (R)-4'-phosphopantetheine + CO2</text>
        <dbReference type="Rhea" id="RHEA:16793"/>
        <dbReference type="ChEBI" id="CHEBI:15378"/>
        <dbReference type="ChEBI" id="CHEBI:16526"/>
        <dbReference type="ChEBI" id="CHEBI:59458"/>
        <dbReference type="ChEBI" id="CHEBI:61723"/>
        <dbReference type="EC" id="4.1.1.36"/>
    </reaction>
</comment>
<dbReference type="AlphaFoldDB" id="A0A7R6PN84"/>
<dbReference type="EC" id="6.3.2.5" evidence="3"/>
<comment type="cofactor">
    <cofactor evidence="3">
        <name>Mg(2+)</name>
        <dbReference type="ChEBI" id="CHEBI:18420"/>
    </cofactor>
</comment>
<dbReference type="InterPro" id="IPR036551">
    <property type="entry name" value="Flavin_trans-like"/>
</dbReference>
<keyword evidence="3 7" id="KW-0436">Ligase</keyword>
<feature type="coiled-coil region" evidence="4">
    <location>
        <begin position="348"/>
        <end position="375"/>
    </location>
</feature>
<feature type="domain" description="Flavoprotein" evidence="5">
    <location>
        <begin position="10"/>
        <end position="173"/>
    </location>
</feature>
<dbReference type="PANTHER" id="PTHR14359">
    <property type="entry name" value="HOMO-OLIGOMERIC FLAVIN CONTAINING CYS DECARBOXYLASE FAMILY"/>
    <property type="match status" value="1"/>
</dbReference>
<dbReference type="RefSeq" id="WP_201326995.1">
    <property type="nucleotide sequence ID" value="NZ_AP017470.1"/>
</dbReference>
<dbReference type="InterPro" id="IPR035929">
    <property type="entry name" value="CoaB-like_sf"/>
</dbReference>
<feature type="active site" description="Proton donor" evidence="3">
    <location>
        <position position="159"/>
    </location>
</feature>
<dbReference type="GO" id="GO:0015941">
    <property type="term" value="P:pantothenate catabolic process"/>
    <property type="evidence" value="ECO:0007669"/>
    <property type="project" value="InterPro"/>
</dbReference>
<feature type="binding site" evidence="3">
    <location>
        <position position="361"/>
    </location>
    <ligand>
        <name>CTP</name>
        <dbReference type="ChEBI" id="CHEBI:37563"/>
    </ligand>
</feature>
<accession>A0A7R6PN84</accession>
<comment type="pathway">
    <text evidence="3">Cofactor biosynthesis; coenzyme A biosynthesis; CoA from (R)-pantothenate: step 3/5.</text>
</comment>
<keyword evidence="4" id="KW-0175">Coiled coil</keyword>
<keyword evidence="3" id="KW-0285">Flavoprotein</keyword>
<dbReference type="SUPFAM" id="SSF102645">
    <property type="entry name" value="CoaB-like"/>
    <property type="match status" value="1"/>
</dbReference>
<dbReference type="EMBL" id="AP017470">
    <property type="protein sequence ID" value="BBB32693.1"/>
    <property type="molecule type" value="Genomic_DNA"/>
</dbReference>
<keyword evidence="8" id="KW-1185">Reference proteome</keyword>
<dbReference type="GO" id="GO:0004633">
    <property type="term" value="F:phosphopantothenoylcysteine decarboxylase activity"/>
    <property type="evidence" value="ECO:0007669"/>
    <property type="project" value="UniProtKB-UniRule"/>
</dbReference>
<dbReference type="Gene3D" id="3.40.50.1950">
    <property type="entry name" value="Flavin prenyltransferase-like"/>
    <property type="match status" value="1"/>
</dbReference>
<feature type="domain" description="DNA/pantothenate metabolism flavoprotein C-terminal" evidence="6">
    <location>
        <begin position="211"/>
        <end position="416"/>
    </location>
</feature>
<dbReference type="PANTHER" id="PTHR14359:SF6">
    <property type="entry name" value="PHOSPHOPANTOTHENOYLCYSTEINE DECARBOXYLASE"/>
    <property type="match status" value="1"/>
</dbReference>
<keyword evidence="1 3" id="KW-0210">Decarboxylase</keyword>
<evidence type="ECO:0000259" key="5">
    <source>
        <dbReference type="Pfam" id="PF02441"/>
    </source>
</evidence>
<reference evidence="7 8" key="1">
    <citation type="journal article" date="2012" name="Extremophiles">
        <title>Thermotomaculum hydrothermale gen. nov., sp. nov., a novel heterotrophic thermophile within the phylum Acidobacteria from a deep-sea hydrothermal vent chimney in the Southern Okinawa Trough.</title>
        <authorList>
            <person name="Izumi H."/>
            <person name="Nunoura T."/>
            <person name="Miyazaki M."/>
            <person name="Mino S."/>
            <person name="Toki T."/>
            <person name="Takai K."/>
            <person name="Sako Y."/>
            <person name="Sawabe T."/>
            <person name="Nakagawa S."/>
        </authorList>
    </citation>
    <scope>NUCLEOTIDE SEQUENCE [LARGE SCALE GENOMIC DNA]</scope>
    <source>
        <strain evidence="7 8">AC55</strain>
    </source>
</reference>
<dbReference type="InterPro" id="IPR003382">
    <property type="entry name" value="Flavoprotein"/>
</dbReference>
<dbReference type="Gene3D" id="3.40.50.10300">
    <property type="entry name" value="CoaB-like"/>
    <property type="match status" value="1"/>
</dbReference>
<evidence type="ECO:0000256" key="3">
    <source>
        <dbReference type="HAMAP-Rule" id="MF_02225"/>
    </source>
</evidence>
<evidence type="ECO:0000313" key="8">
    <source>
        <dbReference type="Proteomes" id="UP000595564"/>
    </source>
</evidence>
<evidence type="ECO:0000259" key="6">
    <source>
        <dbReference type="Pfam" id="PF04127"/>
    </source>
</evidence>
<feature type="region of interest" description="Phosphopantothenoylcysteine decarboxylase" evidence="3">
    <location>
        <begin position="1"/>
        <end position="215"/>
    </location>
</feature>
<feature type="binding site" evidence="3">
    <location>
        <position position="365"/>
    </location>
    <ligand>
        <name>CTP</name>
        <dbReference type="ChEBI" id="CHEBI:37563"/>
    </ligand>
</feature>
<dbReference type="KEGG" id="thyd:TTHT_1162"/>
<dbReference type="GO" id="GO:0046872">
    <property type="term" value="F:metal ion binding"/>
    <property type="evidence" value="ECO:0007669"/>
    <property type="project" value="UniProtKB-KW"/>
</dbReference>
<keyword evidence="3" id="KW-0288">FMN</keyword>
<organism evidence="7 8">
    <name type="scientific">Thermotomaculum hydrothermale</name>
    <dbReference type="NCBI Taxonomy" id="981385"/>
    <lineage>
        <taxon>Bacteria</taxon>
        <taxon>Pseudomonadati</taxon>
        <taxon>Acidobacteriota</taxon>
        <taxon>Holophagae</taxon>
        <taxon>Thermotomaculales</taxon>
        <taxon>Thermotomaculaceae</taxon>
        <taxon>Thermotomaculum</taxon>
    </lineage>
</organism>
<dbReference type="GO" id="GO:0015937">
    <property type="term" value="P:coenzyme A biosynthetic process"/>
    <property type="evidence" value="ECO:0007669"/>
    <property type="project" value="UniProtKB-UniRule"/>
</dbReference>
<feature type="binding site" evidence="3">
    <location>
        <position position="304"/>
    </location>
    <ligand>
        <name>CTP</name>
        <dbReference type="ChEBI" id="CHEBI:37563"/>
    </ligand>
</feature>
<protein>
    <recommendedName>
        <fullName evidence="3">Coenzyme A biosynthesis bifunctional protein CoaBC</fullName>
    </recommendedName>
    <alternativeName>
        <fullName evidence="3">DNA/pantothenate metabolism flavoprotein</fullName>
    </alternativeName>
    <alternativeName>
        <fullName evidence="3">Phosphopantothenoylcysteine synthetase/decarboxylase</fullName>
        <shortName evidence="3">PPCS-PPCDC</shortName>
    </alternativeName>
    <domain>
        <recommendedName>
            <fullName evidence="3">Phosphopantothenoylcysteine decarboxylase</fullName>
            <shortName evidence="3">PPC decarboxylase</shortName>
            <shortName evidence="3">PPC-DC</shortName>
            <ecNumber evidence="3">4.1.1.36</ecNumber>
        </recommendedName>
        <alternativeName>
            <fullName evidence="3">CoaC</fullName>
        </alternativeName>
    </domain>
    <domain>
        <recommendedName>
            <fullName evidence="3">Phosphopantothenate--cysteine ligase</fullName>
            <ecNumber evidence="3">6.3.2.5</ecNumber>
        </recommendedName>
        <alternativeName>
            <fullName evidence="3">CoaB</fullName>
        </alternativeName>
        <alternativeName>
            <fullName evidence="3">Phosphopantothenoylcysteine synthetase</fullName>
            <shortName evidence="3">PPC synthetase</shortName>
            <shortName evidence="3">PPC-S</shortName>
        </alternativeName>
    </domain>
</protein>
<dbReference type="GO" id="GO:0010181">
    <property type="term" value="F:FMN binding"/>
    <property type="evidence" value="ECO:0007669"/>
    <property type="project" value="UniProtKB-UniRule"/>
</dbReference>
<evidence type="ECO:0000313" key="7">
    <source>
        <dbReference type="EMBL" id="BBB32693.1"/>
    </source>
</evidence>
<dbReference type="PROSITE" id="PS51257">
    <property type="entry name" value="PROKAR_LIPOPROTEIN"/>
    <property type="match status" value="1"/>
</dbReference>
<evidence type="ECO:0000256" key="1">
    <source>
        <dbReference type="ARBA" id="ARBA00022793"/>
    </source>
</evidence>
<comment type="similarity">
    <text evidence="3">In the C-terminal section; belongs to the PPC synthetase family.</text>
</comment>
<dbReference type="InterPro" id="IPR007085">
    <property type="entry name" value="DNA/pantothenate-metab_flavo_C"/>
</dbReference>
<dbReference type="InterPro" id="IPR005252">
    <property type="entry name" value="CoaBC"/>
</dbReference>
<feature type="binding site" evidence="3">
    <location>
        <position position="314"/>
    </location>
    <ligand>
        <name>CTP</name>
        <dbReference type="ChEBI" id="CHEBI:37563"/>
    </ligand>
</feature>
<dbReference type="EC" id="4.1.1.36" evidence="3"/>
<keyword evidence="3" id="KW-0460">Magnesium</keyword>
<evidence type="ECO:0000256" key="2">
    <source>
        <dbReference type="ARBA" id="ARBA00023239"/>
    </source>
</evidence>
<comment type="catalytic activity">
    <reaction evidence="3">
        <text>(R)-4'-phosphopantothenate + L-cysteine + CTP = N-[(R)-4-phosphopantothenoyl]-L-cysteine + CMP + diphosphate + H(+)</text>
        <dbReference type="Rhea" id="RHEA:19397"/>
        <dbReference type="ChEBI" id="CHEBI:10986"/>
        <dbReference type="ChEBI" id="CHEBI:15378"/>
        <dbReference type="ChEBI" id="CHEBI:33019"/>
        <dbReference type="ChEBI" id="CHEBI:35235"/>
        <dbReference type="ChEBI" id="CHEBI:37563"/>
        <dbReference type="ChEBI" id="CHEBI:59458"/>
        <dbReference type="ChEBI" id="CHEBI:60377"/>
        <dbReference type="EC" id="6.3.2.5"/>
    </reaction>
</comment>
<proteinExistence type="inferred from homology"/>
<evidence type="ECO:0000256" key="4">
    <source>
        <dbReference type="SAM" id="Coils"/>
    </source>
</evidence>
<dbReference type="Pfam" id="PF04127">
    <property type="entry name" value="DFP"/>
    <property type="match status" value="1"/>
</dbReference>
<keyword evidence="3" id="KW-0479">Metal-binding</keyword>
<comment type="pathway">
    <text evidence="3">Cofactor biosynthesis; coenzyme A biosynthesis; CoA from (R)-pantothenate: step 2/5.</text>
</comment>
<feature type="binding site" evidence="3">
    <location>
        <position position="347"/>
    </location>
    <ligand>
        <name>CTP</name>
        <dbReference type="ChEBI" id="CHEBI:37563"/>
    </ligand>
</feature>
<gene>
    <name evidence="3 7" type="primary">coaBC</name>
    <name evidence="7" type="ORF">TTHT_1162</name>
</gene>
<dbReference type="GO" id="GO:0071513">
    <property type="term" value="C:phosphopantothenoylcysteine decarboxylase complex"/>
    <property type="evidence" value="ECO:0007669"/>
    <property type="project" value="TreeGrafter"/>
</dbReference>
<comment type="similarity">
    <text evidence="3">In the N-terminal section; belongs to the HFCD (homo-oligomeric flavin containing Cys decarboxylase) superfamily.</text>
</comment>
<keyword evidence="3" id="KW-0511">Multifunctional enzyme</keyword>
<comment type="caution">
    <text evidence="3">Lacks conserved residue(s) required for the propagation of feature annotation.</text>
</comment>